<name>A0ABQ4G4J4_9ACTN</name>
<gene>
    <name evidence="2" type="ORF">Mco01_49500</name>
</gene>
<accession>A0ABQ4G4J4</accession>
<organism evidence="2 3">
    <name type="scientific">Microbispora corallina</name>
    <dbReference type="NCBI Taxonomy" id="83302"/>
    <lineage>
        <taxon>Bacteria</taxon>
        <taxon>Bacillati</taxon>
        <taxon>Actinomycetota</taxon>
        <taxon>Actinomycetes</taxon>
        <taxon>Streptosporangiales</taxon>
        <taxon>Streptosporangiaceae</taxon>
        <taxon>Microbispora</taxon>
    </lineage>
</organism>
<keyword evidence="1" id="KW-0472">Membrane</keyword>
<sequence length="116" mass="11733">MDTVLVVLNVLASLGAAGSSVAGVIRPGLGLRPDEETTAAVRFYTRAYAARALPLGLVTAFVLVMGPSVAVVPLLVVSGLAQLGDSVLGILRRNPGMALGAGAFAVIHLLAAVLWS</sequence>
<keyword evidence="1" id="KW-0812">Transmembrane</keyword>
<evidence type="ECO:0000313" key="2">
    <source>
        <dbReference type="EMBL" id="GIH41950.1"/>
    </source>
</evidence>
<keyword evidence="1" id="KW-1133">Transmembrane helix</keyword>
<evidence type="ECO:0000256" key="1">
    <source>
        <dbReference type="SAM" id="Phobius"/>
    </source>
</evidence>
<comment type="caution">
    <text evidence="2">The sequence shown here is derived from an EMBL/GenBank/DDBJ whole genome shotgun (WGS) entry which is preliminary data.</text>
</comment>
<evidence type="ECO:0008006" key="4">
    <source>
        <dbReference type="Google" id="ProtNLM"/>
    </source>
</evidence>
<reference evidence="2 3" key="1">
    <citation type="submission" date="2021-01" db="EMBL/GenBank/DDBJ databases">
        <title>Whole genome shotgun sequence of Microbispora corallina NBRC 16416.</title>
        <authorList>
            <person name="Komaki H."/>
            <person name="Tamura T."/>
        </authorList>
    </citation>
    <scope>NUCLEOTIDE SEQUENCE [LARGE SCALE GENOMIC DNA]</scope>
    <source>
        <strain evidence="2 3">NBRC 16416</strain>
    </source>
</reference>
<dbReference type="EMBL" id="BOOC01000027">
    <property type="protein sequence ID" value="GIH41950.1"/>
    <property type="molecule type" value="Genomic_DNA"/>
</dbReference>
<keyword evidence="3" id="KW-1185">Reference proteome</keyword>
<dbReference type="RefSeq" id="WP_204059251.1">
    <property type="nucleotide sequence ID" value="NZ_BAAAGP010000042.1"/>
</dbReference>
<feature type="transmembrane region" description="Helical" evidence="1">
    <location>
        <begin position="52"/>
        <end position="76"/>
    </location>
</feature>
<evidence type="ECO:0000313" key="3">
    <source>
        <dbReference type="Proteomes" id="UP000603904"/>
    </source>
</evidence>
<proteinExistence type="predicted"/>
<feature type="transmembrane region" description="Helical" evidence="1">
    <location>
        <begin position="97"/>
        <end position="115"/>
    </location>
</feature>
<protein>
    <recommendedName>
        <fullName evidence="4">DUF4267 domain-containing protein</fullName>
    </recommendedName>
</protein>
<dbReference type="Proteomes" id="UP000603904">
    <property type="component" value="Unassembled WGS sequence"/>
</dbReference>